<sequence length="327" mass="35406">MRKTLIAVLLAGYSAFTWAGFDVVALGTQGGASGDNLTSYLIRTDGDARYIALDAGSVLTGIAKGVEKGSFPDVTAEKAAPLTPQGYVFREQINAYFISHPHLDHVAGLVLGSPDDKKKTVYSLADSANTLHNHYFNWKSWPNFSDSGNGERLGTYRINAPRVGQIFTLGTTSMRGVIYPLSHDGTVSSMLLIHSPRGESFAYFGDTGADAQEKSKNLDAVWRVLGPLIQQKSLKGMIIETSYDNQQPDNKLFGHLTPKLLLSELTNLEKYSGGEGALKGFPVVVSHIKSTMVAGKDPLALIQQQLSEGNSLGVNFIFMQQGDKAEF</sequence>
<evidence type="ECO:0000256" key="4">
    <source>
        <dbReference type="PIRNR" id="PIRNR000962"/>
    </source>
</evidence>
<reference evidence="6 7" key="1">
    <citation type="submission" date="2019-02" db="EMBL/GenBank/DDBJ databases">
        <title>Comparative genomic analysis of the Hafnia genus genomes.</title>
        <authorList>
            <person name="Zhiqiu Y."/>
            <person name="Chao Y."/>
            <person name="Yuhui D."/>
            <person name="Di H."/>
            <person name="Bin L."/>
        </authorList>
    </citation>
    <scope>NUCLEOTIDE SEQUENCE [LARGE SCALE GENOMIC DNA]</scope>
    <source>
        <strain evidence="6 7">PCM_1194</strain>
    </source>
</reference>
<dbReference type="AlphaFoldDB" id="A0A4Q9EG55"/>
<dbReference type="GO" id="GO:1902660">
    <property type="term" value="P:negative regulation of glucose mediated signaling pathway"/>
    <property type="evidence" value="ECO:0007669"/>
    <property type="project" value="TreeGrafter"/>
</dbReference>
<dbReference type="Gene3D" id="3.60.15.10">
    <property type="entry name" value="Ribonuclease Z/Hydroxyacylglutathione hydrolase-like"/>
    <property type="match status" value="1"/>
</dbReference>
<dbReference type="InterPro" id="IPR024225">
    <property type="entry name" value="cAMP-PdiesteraseII_CS"/>
</dbReference>
<dbReference type="PANTHER" id="PTHR28283:SF1">
    <property type="entry name" value="3',5'-CYCLIC-NUCLEOTIDE PHOSPHODIESTERASE 1"/>
    <property type="match status" value="1"/>
</dbReference>
<dbReference type="InterPro" id="IPR000396">
    <property type="entry name" value="Pdiesterase2"/>
</dbReference>
<evidence type="ECO:0000256" key="1">
    <source>
        <dbReference type="ARBA" id="ARBA00022801"/>
    </source>
</evidence>
<dbReference type="GO" id="GO:0006198">
    <property type="term" value="P:cAMP catabolic process"/>
    <property type="evidence" value="ECO:0007669"/>
    <property type="project" value="UniProtKB-UniRule"/>
</dbReference>
<comment type="caution">
    <text evidence="6">The sequence shown here is derived from an EMBL/GenBank/DDBJ whole genome shotgun (WGS) entry which is preliminary data.</text>
</comment>
<keyword evidence="5" id="KW-0732">Signal</keyword>
<dbReference type="GO" id="GO:0004115">
    <property type="term" value="F:3',5'-cyclic-AMP phosphodiesterase activity"/>
    <property type="evidence" value="ECO:0007669"/>
    <property type="project" value="UniProtKB-UniRule"/>
</dbReference>
<dbReference type="CDD" id="cd07735">
    <property type="entry name" value="class_II_PDE_MBL-fold"/>
    <property type="match status" value="1"/>
</dbReference>
<keyword evidence="1 4" id="KW-0378">Hydrolase</keyword>
<evidence type="ECO:0000313" key="6">
    <source>
        <dbReference type="EMBL" id="TBM21364.1"/>
    </source>
</evidence>
<dbReference type="InterPro" id="IPR036866">
    <property type="entry name" value="RibonucZ/Hydroxyglut_hydro"/>
</dbReference>
<feature type="chain" id="PRO_5020490834" evidence="5">
    <location>
        <begin position="20"/>
        <end position="327"/>
    </location>
</feature>
<dbReference type="PROSITE" id="PS00607">
    <property type="entry name" value="PDEASE_II"/>
    <property type="match status" value="1"/>
</dbReference>
<proteinExistence type="inferred from homology"/>
<dbReference type="PANTHER" id="PTHR28283">
    <property type="entry name" value="3',5'-CYCLIC-NUCLEOTIDE PHOSPHODIESTERASE 1"/>
    <property type="match status" value="1"/>
</dbReference>
<dbReference type="RefSeq" id="WP_130960500.1">
    <property type="nucleotide sequence ID" value="NZ_SITD01000067.1"/>
</dbReference>
<dbReference type="SUPFAM" id="SSF56281">
    <property type="entry name" value="Metallo-hydrolase/oxidoreductase"/>
    <property type="match status" value="1"/>
</dbReference>
<feature type="signal peptide" evidence="5">
    <location>
        <begin position="1"/>
        <end position="19"/>
    </location>
</feature>
<protein>
    <submittedName>
        <fullName evidence="6">3',5'-cyclic-nucleotide phosphodiesterase</fullName>
    </submittedName>
</protein>
<comment type="similarity">
    <text evidence="3 4">Belongs to the cyclic nucleotide phosphodiesterase class-II family.</text>
</comment>
<keyword evidence="2 4" id="KW-0114">cAMP</keyword>
<dbReference type="Pfam" id="PF02112">
    <property type="entry name" value="PDEase_II"/>
    <property type="match status" value="1"/>
</dbReference>
<name>A0A4Q9EG55_9GAMM</name>
<accession>A0A4Q9EG55</accession>
<evidence type="ECO:0000256" key="5">
    <source>
        <dbReference type="SAM" id="SignalP"/>
    </source>
</evidence>
<evidence type="ECO:0000256" key="2">
    <source>
        <dbReference type="ARBA" id="ARBA00023149"/>
    </source>
</evidence>
<dbReference type="GO" id="GO:0047555">
    <property type="term" value="F:3',5'-cyclic-GMP phosphodiesterase activity"/>
    <property type="evidence" value="ECO:0007669"/>
    <property type="project" value="TreeGrafter"/>
</dbReference>
<evidence type="ECO:0000256" key="3">
    <source>
        <dbReference type="ARBA" id="ARBA00025762"/>
    </source>
</evidence>
<dbReference type="EMBL" id="SITD01000067">
    <property type="protein sequence ID" value="TBM21364.1"/>
    <property type="molecule type" value="Genomic_DNA"/>
</dbReference>
<organism evidence="6 7">
    <name type="scientific">Hafnia paralvei</name>
    <dbReference type="NCBI Taxonomy" id="546367"/>
    <lineage>
        <taxon>Bacteria</taxon>
        <taxon>Pseudomonadati</taxon>
        <taxon>Pseudomonadota</taxon>
        <taxon>Gammaproteobacteria</taxon>
        <taxon>Enterobacterales</taxon>
        <taxon>Hafniaceae</taxon>
        <taxon>Hafnia</taxon>
    </lineage>
</organism>
<dbReference type="Proteomes" id="UP000293380">
    <property type="component" value="Unassembled WGS sequence"/>
</dbReference>
<evidence type="ECO:0000313" key="7">
    <source>
        <dbReference type="Proteomes" id="UP000293380"/>
    </source>
</evidence>
<dbReference type="PIRSF" id="PIRSF000962">
    <property type="entry name" value="Cyc_nuc_PDEase"/>
    <property type="match status" value="1"/>
</dbReference>
<gene>
    <name evidence="6" type="ORF">EYY89_19950</name>
</gene>
<dbReference type="PRINTS" id="PR00388">
    <property type="entry name" value="PDIESTERASE2"/>
</dbReference>